<evidence type="ECO:0008006" key="3">
    <source>
        <dbReference type="Google" id="ProtNLM"/>
    </source>
</evidence>
<comment type="caution">
    <text evidence="1">The sequence shown here is derived from an EMBL/GenBank/DDBJ whole genome shotgun (WGS) entry which is preliminary data.</text>
</comment>
<evidence type="ECO:0000313" key="2">
    <source>
        <dbReference type="Proteomes" id="UP000283975"/>
    </source>
</evidence>
<evidence type="ECO:0000313" key="1">
    <source>
        <dbReference type="EMBL" id="RHC58324.1"/>
    </source>
</evidence>
<accession>A0A414B038</accession>
<dbReference type="Proteomes" id="UP000283975">
    <property type="component" value="Unassembled WGS sequence"/>
</dbReference>
<sequence length="555" mass="63903">MDYSKMKSSIDRAILKSPLDVAAYDDKFALCRDYEGTEFRLAHEWNQVLQEEIRAGLKLAVDTRDFKTAEEFDNLLFRSLLFCAPHYFDAYLQAVEYGKPLDKKFYLPRRHYLKRYVEGYQEVLEGKLDFLSISMPKRCGKSQLGINFTNMLSGKFPDRSTLMEGTGDDLVQSFYKGCLEYIQQPNDYHFYDIFPESKLVQTNADTKVINLLHKSRFPTVMCRSIDARQVGLSEATNLLYLDDCVEGREEAKNRQRLDDKWEVISGDIIGRAIEGTPIVICGTRYSLYDPIGHLQEEMRKQGKRCKIIETPALDPVTDESNFEYIREGRKVFTTQYFRDQREMLSAEQFESEFQQQPFEAKGILFPEASLNRYFELPVDREPDSIIAVCDTADKGADYCSMPIAAVYGDEVYIVDVVFDDSPPEVTKPECAKALIDNLVVAGTFESNNAGTYFARDVQQILTDRKYVCNIRTKRTISNKQTRIEFASDNIIKHFYFKDPSLYARNSQYAMFMKQVTTYTRSGKVPHDDAPDSLSLLENELRGLVGAKVEVFKRPC</sequence>
<gene>
    <name evidence="1" type="ORF">DW839_01860</name>
</gene>
<organism evidence="1 2">
    <name type="scientific">Enterocloster bolteae</name>
    <dbReference type="NCBI Taxonomy" id="208479"/>
    <lineage>
        <taxon>Bacteria</taxon>
        <taxon>Bacillati</taxon>
        <taxon>Bacillota</taxon>
        <taxon>Clostridia</taxon>
        <taxon>Lachnospirales</taxon>
        <taxon>Lachnospiraceae</taxon>
        <taxon>Enterocloster</taxon>
    </lineage>
</organism>
<dbReference type="AlphaFoldDB" id="A0A414B038"/>
<protein>
    <recommendedName>
        <fullName evidence="3">Terminase</fullName>
    </recommendedName>
</protein>
<name>A0A414B038_9FIRM</name>
<proteinExistence type="predicted"/>
<dbReference type="EMBL" id="QSHZ01000002">
    <property type="protein sequence ID" value="RHC58324.1"/>
    <property type="molecule type" value="Genomic_DNA"/>
</dbReference>
<reference evidence="1 2" key="1">
    <citation type="submission" date="2018-08" db="EMBL/GenBank/DDBJ databases">
        <title>A genome reference for cultivated species of the human gut microbiota.</title>
        <authorList>
            <person name="Zou Y."/>
            <person name="Xue W."/>
            <person name="Luo G."/>
        </authorList>
    </citation>
    <scope>NUCLEOTIDE SEQUENCE [LARGE SCALE GENOMIC DNA]</scope>
    <source>
        <strain evidence="1 2">AM35-14</strain>
    </source>
</reference>